<dbReference type="EMBL" id="CP007142">
    <property type="protein sequence ID" value="AJQ97482.1"/>
    <property type="molecule type" value="Genomic_DNA"/>
</dbReference>
<sequence>MLPNKIISSSCSIQPTLKPKATTSLSSMDTSAKKQLK</sequence>
<name>A0A0C5VS46_9GAMM</name>
<evidence type="ECO:0000313" key="2">
    <source>
        <dbReference type="EMBL" id="AJQ97482.1"/>
    </source>
</evidence>
<protein>
    <submittedName>
        <fullName evidence="2">Uncharacterized protein</fullName>
    </submittedName>
</protein>
<feature type="region of interest" description="Disordered" evidence="1">
    <location>
        <begin position="16"/>
        <end position="37"/>
    </location>
</feature>
<evidence type="ECO:0000256" key="1">
    <source>
        <dbReference type="SAM" id="MobiDB-lite"/>
    </source>
</evidence>
<reference evidence="2 3" key="1">
    <citation type="submission" date="2014-01" db="EMBL/GenBank/DDBJ databases">
        <title>Full genme sequencing of cellulolytic bacterium Gynuella sunshinyii YC6258T gen. nov., sp. nov.</title>
        <authorList>
            <person name="Khan H."/>
            <person name="Chung E.J."/>
            <person name="Chung Y.R."/>
        </authorList>
    </citation>
    <scope>NUCLEOTIDE SEQUENCE [LARGE SCALE GENOMIC DNA]</scope>
    <source>
        <strain evidence="2 3">YC6258</strain>
    </source>
</reference>
<dbReference type="KEGG" id="gsn:YC6258_05452"/>
<dbReference type="Proteomes" id="UP000032266">
    <property type="component" value="Chromosome"/>
</dbReference>
<feature type="compositionally biased region" description="Polar residues" evidence="1">
    <location>
        <begin position="16"/>
        <end position="30"/>
    </location>
</feature>
<organism evidence="2 3">
    <name type="scientific">Gynuella sunshinyii YC6258</name>
    <dbReference type="NCBI Taxonomy" id="1445510"/>
    <lineage>
        <taxon>Bacteria</taxon>
        <taxon>Pseudomonadati</taxon>
        <taxon>Pseudomonadota</taxon>
        <taxon>Gammaproteobacteria</taxon>
        <taxon>Oceanospirillales</taxon>
        <taxon>Saccharospirillaceae</taxon>
        <taxon>Gynuella</taxon>
    </lineage>
</organism>
<keyword evidence="3" id="KW-1185">Reference proteome</keyword>
<accession>A0A0C5VS46</accession>
<proteinExistence type="predicted"/>
<dbReference type="AlphaFoldDB" id="A0A0C5VS46"/>
<dbReference type="HOGENOM" id="CLU_3344256_0_0_6"/>
<gene>
    <name evidence="2" type="ORF">YC6258_05452</name>
</gene>
<evidence type="ECO:0000313" key="3">
    <source>
        <dbReference type="Proteomes" id="UP000032266"/>
    </source>
</evidence>